<name>A0AA38X5Y6_9EURO</name>
<evidence type="ECO:0000313" key="6">
    <source>
        <dbReference type="Proteomes" id="UP001172673"/>
    </source>
</evidence>
<dbReference type="PROSITE" id="PS00061">
    <property type="entry name" value="ADH_SHORT"/>
    <property type="match status" value="1"/>
</dbReference>
<comment type="similarity">
    <text evidence="1">Belongs to the short-chain dehydrogenases/reductases (SDR) family.</text>
</comment>
<comment type="caution">
    <text evidence="5">The sequence shown here is derived from an EMBL/GenBank/DDBJ whole genome shotgun (WGS) entry which is preliminary data.</text>
</comment>
<dbReference type="InterPro" id="IPR020904">
    <property type="entry name" value="Sc_DH/Rdtase_CS"/>
</dbReference>
<dbReference type="SUPFAM" id="SSF51735">
    <property type="entry name" value="NAD(P)-binding Rossmann-fold domains"/>
    <property type="match status" value="1"/>
</dbReference>
<sequence>MLKRFQYLRWYGDIPSELTMGIYGPVRGYSIKSKVVLATGGGSGIGFAFARLCHEKGARVIIGDLKLTPEAQEYVSSQSKSEIVFESCDVTSWESLRNVITSAVKAFGEVPDIYAPVAGVLDPSWSNFWDDSEEDSYKTVQININHPIKLARLAIRALLSAQKQGVVCLVASTAGIRGNFFAPLYAATKHAVVGFTKSMGQADPDEGVKIVCVLPGTVKSNLWEDRDDDVAMATKYSERKLMPPETIADMMARMVEGDQYSGGTCVLKTIAEERVVEEGWDKAAGKYDPSPRPEADLSHLKGVLATERGRQWET</sequence>
<evidence type="ECO:0000256" key="1">
    <source>
        <dbReference type="ARBA" id="ARBA00006484"/>
    </source>
</evidence>
<gene>
    <name evidence="5" type="ORF">H2200_008440</name>
</gene>
<dbReference type="PANTHER" id="PTHR44229">
    <property type="entry name" value="15-HYDROXYPROSTAGLANDIN DEHYDROGENASE [NAD(+)]"/>
    <property type="match status" value="1"/>
</dbReference>
<feature type="region of interest" description="Disordered" evidence="4">
    <location>
        <begin position="282"/>
        <end position="314"/>
    </location>
</feature>
<evidence type="ECO:0000313" key="5">
    <source>
        <dbReference type="EMBL" id="KAJ9607367.1"/>
    </source>
</evidence>
<protein>
    <recommendedName>
        <fullName evidence="7">NAD(P)-binding protein</fullName>
    </recommendedName>
</protein>
<organism evidence="5 6">
    <name type="scientific">Cladophialophora chaetospira</name>
    <dbReference type="NCBI Taxonomy" id="386627"/>
    <lineage>
        <taxon>Eukaryota</taxon>
        <taxon>Fungi</taxon>
        <taxon>Dikarya</taxon>
        <taxon>Ascomycota</taxon>
        <taxon>Pezizomycotina</taxon>
        <taxon>Eurotiomycetes</taxon>
        <taxon>Chaetothyriomycetidae</taxon>
        <taxon>Chaetothyriales</taxon>
        <taxon>Herpotrichiellaceae</taxon>
        <taxon>Cladophialophora</taxon>
    </lineage>
</organism>
<dbReference type="PRINTS" id="PR00081">
    <property type="entry name" value="GDHRDH"/>
</dbReference>
<proteinExistence type="inferred from homology"/>
<keyword evidence="3" id="KW-0560">Oxidoreductase</keyword>
<evidence type="ECO:0000256" key="3">
    <source>
        <dbReference type="ARBA" id="ARBA00023002"/>
    </source>
</evidence>
<dbReference type="Pfam" id="PF00106">
    <property type="entry name" value="adh_short"/>
    <property type="match status" value="1"/>
</dbReference>
<evidence type="ECO:0000256" key="4">
    <source>
        <dbReference type="SAM" id="MobiDB-lite"/>
    </source>
</evidence>
<dbReference type="InterPro" id="IPR036291">
    <property type="entry name" value="NAD(P)-bd_dom_sf"/>
</dbReference>
<evidence type="ECO:0000256" key="2">
    <source>
        <dbReference type="ARBA" id="ARBA00022857"/>
    </source>
</evidence>
<dbReference type="InterPro" id="IPR002347">
    <property type="entry name" value="SDR_fam"/>
</dbReference>
<dbReference type="EMBL" id="JAPDRK010000012">
    <property type="protein sequence ID" value="KAJ9607367.1"/>
    <property type="molecule type" value="Genomic_DNA"/>
</dbReference>
<reference evidence="5" key="1">
    <citation type="submission" date="2022-10" db="EMBL/GenBank/DDBJ databases">
        <title>Culturing micro-colonial fungi from biological soil crusts in the Mojave desert and describing Neophaeococcomyces mojavensis, and introducing the new genera and species Taxawa tesnikishii.</title>
        <authorList>
            <person name="Kurbessoian T."/>
            <person name="Stajich J.E."/>
        </authorList>
    </citation>
    <scope>NUCLEOTIDE SEQUENCE</scope>
    <source>
        <strain evidence="5">TK_41</strain>
    </source>
</reference>
<keyword evidence="2" id="KW-0521">NADP</keyword>
<dbReference type="Proteomes" id="UP001172673">
    <property type="component" value="Unassembled WGS sequence"/>
</dbReference>
<dbReference type="GO" id="GO:0016616">
    <property type="term" value="F:oxidoreductase activity, acting on the CH-OH group of donors, NAD or NADP as acceptor"/>
    <property type="evidence" value="ECO:0007669"/>
    <property type="project" value="TreeGrafter"/>
</dbReference>
<dbReference type="AlphaFoldDB" id="A0AA38X5Y6"/>
<accession>A0AA38X5Y6</accession>
<dbReference type="GO" id="GO:0005737">
    <property type="term" value="C:cytoplasm"/>
    <property type="evidence" value="ECO:0007669"/>
    <property type="project" value="TreeGrafter"/>
</dbReference>
<feature type="compositionally biased region" description="Basic and acidic residues" evidence="4">
    <location>
        <begin position="282"/>
        <end position="299"/>
    </location>
</feature>
<keyword evidence="6" id="KW-1185">Reference proteome</keyword>
<dbReference type="Gene3D" id="3.40.50.720">
    <property type="entry name" value="NAD(P)-binding Rossmann-like Domain"/>
    <property type="match status" value="1"/>
</dbReference>
<dbReference type="PANTHER" id="PTHR44229:SF4">
    <property type="entry name" value="15-HYDROXYPROSTAGLANDIN DEHYDROGENASE [NAD(+)]"/>
    <property type="match status" value="1"/>
</dbReference>
<evidence type="ECO:0008006" key="7">
    <source>
        <dbReference type="Google" id="ProtNLM"/>
    </source>
</evidence>